<gene>
    <name evidence="5" type="primary">tatC</name>
    <name evidence="6" type="ORF">MEBOL_001596</name>
</gene>
<proteinExistence type="inferred from homology"/>
<keyword evidence="4 5" id="KW-0472">Membrane</keyword>
<dbReference type="Proteomes" id="UP000217289">
    <property type="component" value="Chromosome"/>
</dbReference>
<dbReference type="InterPro" id="IPR002033">
    <property type="entry name" value="TatC"/>
</dbReference>
<comment type="function">
    <text evidence="5">Part of the twin-arginine translocation (Tat) system that transports large folded proteins containing a characteristic twin-arginine motif in their signal peptide across membranes.</text>
</comment>
<dbReference type="GO" id="GO:0065002">
    <property type="term" value="P:intracellular protein transmembrane transport"/>
    <property type="evidence" value="ECO:0007669"/>
    <property type="project" value="TreeGrafter"/>
</dbReference>
<evidence type="ECO:0000313" key="7">
    <source>
        <dbReference type="Proteomes" id="UP000217289"/>
    </source>
</evidence>
<comment type="subunit">
    <text evidence="5">Forms a complex with TatA.</text>
</comment>
<keyword evidence="5" id="KW-1003">Cell membrane</keyword>
<comment type="subcellular location">
    <subcellularLocation>
        <location evidence="5">Cell membrane</location>
        <topology evidence="5">Multi-pass membrane protein</topology>
    </subcellularLocation>
    <subcellularLocation>
        <location evidence="1">Membrane</location>
        <topology evidence="1">Multi-pass membrane protein</topology>
    </subcellularLocation>
</comment>
<feature type="transmembrane region" description="Helical" evidence="5">
    <location>
        <begin position="311"/>
        <end position="338"/>
    </location>
</feature>
<dbReference type="GO" id="GO:0009977">
    <property type="term" value="F:proton motive force dependent protein transmembrane transporter activity"/>
    <property type="evidence" value="ECO:0007669"/>
    <property type="project" value="TreeGrafter"/>
</dbReference>
<dbReference type="PRINTS" id="PR01840">
    <property type="entry name" value="TATCFAMILY"/>
</dbReference>
<comment type="similarity">
    <text evidence="5">Belongs to the TatC family.</text>
</comment>
<feature type="transmembrane region" description="Helical" evidence="5">
    <location>
        <begin position="108"/>
        <end position="130"/>
    </location>
</feature>
<dbReference type="PANTHER" id="PTHR30371:SF0">
    <property type="entry name" value="SEC-INDEPENDENT PROTEIN TRANSLOCASE PROTEIN TATC, CHLOROPLASTIC-RELATED"/>
    <property type="match status" value="1"/>
</dbReference>
<feature type="transmembrane region" description="Helical" evidence="5">
    <location>
        <begin position="350"/>
        <end position="368"/>
    </location>
</feature>
<name>A0A250IAB9_9BACT</name>
<dbReference type="HAMAP" id="MF_00902">
    <property type="entry name" value="TatC"/>
    <property type="match status" value="1"/>
</dbReference>
<protein>
    <recommendedName>
        <fullName evidence="5">Sec-independent protein translocase protein TatC</fullName>
    </recommendedName>
</protein>
<keyword evidence="3 5" id="KW-1133">Transmembrane helix</keyword>
<feature type="transmembrane region" description="Helical" evidence="5">
    <location>
        <begin position="20"/>
        <end position="42"/>
    </location>
</feature>
<dbReference type="GO" id="GO:0043953">
    <property type="term" value="P:protein transport by the Tat complex"/>
    <property type="evidence" value="ECO:0007669"/>
    <property type="project" value="UniProtKB-UniRule"/>
</dbReference>
<feature type="transmembrane region" description="Helical" evidence="5">
    <location>
        <begin position="374"/>
        <end position="391"/>
    </location>
</feature>
<evidence type="ECO:0000256" key="2">
    <source>
        <dbReference type="ARBA" id="ARBA00022692"/>
    </source>
</evidence>
<keyword evidence="7" id="KW-1185">Reference proteome</keyword>
<dbReference type="GO" id="GO:0033281">
    <property type="term" value="C:TAT protein transport complex"/>
    <property type="evidence" value="ECO:0007669"/>
    <property type="project" value="UniProtKB-UniRule"/>
</dbReference>
<feature type="transmembrane region" description="Helical" evidence="5">
    <location>
        <begin position="75"/>
        <end position="96"/>
    </location>
</feature>
<dbReference type="EMBL" id="CP022163">
    <property type="protein sequence ID" value="ATB28150.1"/>
    <property type="molecule type" value="Genomic_DNA"/>
</dbReference>
<reference evidence="6 7" key="1">
    <citation type="submission" date="2017-06" db="EMBL/GenBank/DDBJ databases">
        <authorList>
            <person name="Kim H.J."/>
            <person name="Triplett B.A."/>
        </authorList>
    </citation>
    <scope>NUCLEOTIDE SEQUENCE [LARGE SCALE GENOMIC DNA]</scope>
    <source>
        <strain evidence="6 7">DSM 14713</strain>
    </source>
</reference>
<evidence type="ECO:0000256" key="4">
    <source>
        <dbReference type="ARBA" id="ARBA00023136"/>
    </source>
</evidence>
<dbReference type="AlphaFoldDB" id="A0A250IAB9"/>
<sequence>MDNDFRMSLMEHLSELRSRLLKCMGAVLVLGVVALVFARPIFGVLMRPVLDALPPDGRALVYTSGIEEINVLMKVGVYCGIFLTTPVILWQLWGFVSPGLYPEERRYASPFVFLGSLAFLLGALFCYFAVLPSMFQFLLNEEESTATAQRLEVGRLRADDALRFLRIGEAERAGKLALEASTGLKESGEGQVPEASRAPSEKVELEARLSGLGLLIDAAAVGFSSPPARLALRQSVEKRAEAVEAFAKEDFGVSARAMDEAASLLAGAAPTRAEELAGLWRLEKELALGKARYVAQAWTRPMLTMDEQLSLVLLLILSFGIIFELPLVMALLGLVGIVKASFLMKYQRHAFVVCLIAAAVLTPTGDVVNLSLMAGPMLLCYEMGVLAVWIIERNRKQDPNVGITPTGV</sequence>
<keyword evidence="2 5" id="KW-0812">Transmembrane</keyword>
<keyword evidence="5" id="KW-0653">Protein transport</keyword>
<evidence type="ECO:0000256" key="1">
    <source>
        <dbReference type="ARBA" id="ARBA00004141"/>
    </source>
</evidence>
<dbReference type="Pfam" id="PF00902">
    <property type="entry name" value="TatC"/>
    <property type="match status" value="2"/>
</dbReference>
<keyword evidence="5" id="KW-0813">Transport</keyword>
<keyword evidence="5" id="KW-0811">Translocation</keyword>
<dbReference type="PANTHER" id="PTHR30371">
    <property type="entry name" value="SEC-INDEPENDENT PROTEIN TRANSLOCASE PROTEIN TATC"/>
    <property type="match status" value="1"/>
</dbReference>
<accession>A0A250IAB9</accession>
<evidence type="ECO:0000256" key="5">
    <source>
        <dbReference type="HAMAP-Rule" id="MF_00902"/>
    </source>
</evidence>
<evidence type="ECO:0000313" key="6">
    <source>
        <dbReference type="EMBL" id="ATB28150.1"/>
    </source>
</evidence>
<evidence type="ECO:0000256" key="3">
    <source>
        <dbReference type="ARBA" id="ARBA00022989"/>
    </source>
</evidence>
<dbReference type="KEGG" id="mbd:MEBOL_001596"/>
<organism evidence="6 7">
    <name type="scientific">Melittangium boletus DSM 14713</name>
    <dbReference type="NCBI Taxonomy" id="1294270"/>
    <lineage>
        <taxon>Bacteria</taxon>
        <taxon>Pseudomonadati</taxon>
        <taxon>Myxococcota</taxon>
        <taxon>Myxococcia</taxon>
        <taxon>Myxococcales</taxon>
        <taxon>Cystobacterineae</taxon>
        <taxon>Archangiaceae</taxon>
        <taxon>Melittangium</taxon>
    </lineage>
</organism>